<evidence type="ECO:0000259" key="10">
    <source>
        <dbReference type="PROSITE" id="PS50026"/>
    </source>
</evidence>
<feature type="domain" description="EGF-like" evidence="10">
    <location>
        <begin position="92"/>
        <end position="127"/>
    </location>
</feature>
<dbReference type="FunFam" id="2.10.25.10:FF:000012">
    <property type="entry name" value="Delta-like protein"/>
    <property type="match status" value="2"/>
</dbReference>
<dbReference type="PROSITE" id="PS00514">
    <property type="entry name" value="FIBRINOGEN_C_1"/>
    <property type="match status" value="1"/>
</dbReference>
<evidence type="ECO:0000256" key="2">
    <source>
        <dbReference type="ARBA" id="ARBA00022525"/>
    </source>
</evidence>
<comment type="caution">
    <text evidence="9">Lacks conserved residue(s) required for the propagation of feature annotation.</text>
</comment>
<dbReference type="PROSITE" id="PS00022">
    <property type="entry name" value="EGF_1"/>
    <property type="match status" value="2"/>
</dbReference>
<dbReference type="SMART" id="SM00181">
    <property type="entry name" value="EGF"/>
    <property type="match status" value="4"/>
</dbReference>
<keyword evidence="13" id="KW-1185">Reference proteome</keyword>
<dbReference type="EMBL" id="UYJE01009910">
    <property type="protein sequence ID" value="VDI77960.1"/>
    <property type="molecule type" value="Genomic_DNA"/>
</dbReference>
<dbReference type="InterPro" id="IPR020837">
    <property type="entry name" value="Fibrinogen_CS"/>
</dbReference>
<dbReference type="SMART" id="SM00179">
    <property type="entry name" value="EGF_CA"/>
    <property type="match status" value="4"/>
</dbReference>
<dbReference type="PANTHER" id="PTHR19143">
    <property type="entry name" value="FIBRINOGEN/TENASCIN/ANGIOPOEITIN"/>
    <property type="match status" value="1"/>
</dbReference>
<evidence type="ECO:0000313" key="12">
    <source>
        <dbReference type="EMBL" id="VDI77960.1"/>
    </source>
</evidence>
<dbReference type="Pfam" id="PF00147">
    <property type="entry name" value="Fibrinogen_C"/>
    <property type="match status" value="1"/>
</dbReference>
<gene>
    <name evidence="12" type="ORF">MGAL_10B007841</name>
</gene>
<dbReference type="InterPro" id="IPR014716">
    <property type="entry name" value="Fibrinogen_a/b/g_C_1"/>
</dbReference>
<evidence type="ECO:0000256" key="5">
    <source>
        <dbReference type="ARBA" id="ARBA00022737"/>
    </source>
</evidence>
<dbReference type="SMART" id="SM00186">
    <property type="entry name" value="FBG"/>
    <property type="match status" value="1"/>
</dbReference>
<dbReference type="FunFam" id="2.10.25.10:FF:000537">
    <property type="entry name" value="Notch 3"/>
    <property type="match status" value="1"/>
</dbReference>
<dbReference type="Pfam" id="PF00008">
    <property type="entry name" value="EGF"/>
    <property type="match status" value="4"/>
</dbReference>
<dbReference type="OrthoDB" id="430340at2759"/>
<keyword evidence="7 9" id="KW-1015">Disulfide bond</keyword>
<reference evidence="12" key="1">
    <citation type="submission" date="2018-11" db="EMBL/GenBank/DDBJ databases">
        <authorList>
            <person name="Alioto T."/>
            <person name="Alioto T."/>
        </authorList>
    </citation>
    <scope>NUCLEOTIDE SEQUENCE</scope>
</reference>
<dbReference type="GO" id="GO:0005509">
    <property type="term" value="F:calcium ion binding"/>
    <property type="evidence" value="ECO:0007669"/>
    <property type="project" value="InterPro"/>
</dbReference>
<evidence type="ECO:0000256" key="3">
    <source>
        <dbReference type="ARBA" id="ARBA00022536"/>
    </source>
</evidence>
<dbReference type="Gene3D" id="2.10.25.10">
    <property type="entry name" value="Laminin"/>
    <property type="match status" value="4"/>
</dbReference>
<dbReference type="PROSITE" id="PS00010">
    <property type="entry name" value="ASX_HYDROXYL"/>
    <property type="match status" value="1"/>
</dbReference>
<keyword evidence="3 9" id="KW-0245">EGF-like domain</keyword>
<feature type="disulfide bond" evidence="9">
    <location>
        <begin position="81"/>
        <end position="90"/>
    </location>
</feature>
<dbReference type="Proteomes" id="UP000596742">
    <property type="component" value="Unassembled WGS sequence"/>
</dbReference>
<dbReference type="PANTHER" id="PTHR19143:SF458">
    <property type="entry name" value="FIBRINOGEN C-TERMINAL DOMAIN-CONTAINING PROTEIN-RELATED"/>
    <property type="match status" value="1"/>
</dbReference>
<dbReference type="InterPro" id="IPR036056">
    <property type="entry name" value="Fibrinogen-like_C"/>
</dbReference>
<sequence>MCSAVLWRNNHMPTTHPLLYKLFLLLKTPKKKYAQQYYGVIIICLSIARSDNIQKGAPCDAQPCRNGGICRNEVDSYSCTCPVKWTGPQCKRVSCDAQPCQNGGTCSYRGNSYLCTCADEWTGQNCEKVSCGAQPCQNGGTCSYQGNSYLCTCADEWTGQNCERVSCDAQPCQNGGTCSYRGNSYLCTCADEWTGQNCETNICDVKMDCSDLKSPICKTGIYQLNINGTINVLCEMNDNGGGWTVFQKRQNGNVDFYRDWNSYKLGFGNMSDEFWLGNTYLHLLTNTGNFTMRIELEDFDGNHRYAEYTHFSISDESSGFKLKFSTYTGDAGDALTYHNGQMFSTKDKHKMKCAQDYKGAWWYNACHSSNLNGLYLNGTHTTFADGVNWKEWKGHHYSLKSTRMMFRKA</sequence>
<feature type="domain" description="EGF-like" evidence="10">
    <location>
        <begin position="163"/>
        <end position="199"/>
    </location>
</feature>
<accession>A0A8B6HEX3</accession>
<feature type="domain" description="EGF-like" evidence="10">
    <location>
        <begin position="128"/>
        <end position="160"/>
    </location>
</feature>
<feature type="domain" description="Fibrinogen C-terminal" evidence="11">
    <location>
        <begin position="200"/>
        <end position="409"/>
    </location>
</feature>
<evidence type="ECO:0000256" key="7">
    <source>
        <dbReference type="ARBA" id="ARBA00023157"/>
    </source>
</evidence>
<dbReference type="InterPro" id="IPR000152">
    <property type="entry name" value="EGF-type_Asp/Asn_hydroxyl_site"/>
</dbReference>
<dbReference type="Gene3D" id="3.90.215.10">
    <property type="entry name" value="Gamma Fibrinogen, chain A, domain 1"/>
    <property type="match status" value="1"/>
</dbReference>
<keyword evidence="2" id="KW-0964">Secreted</keyword>
<dbReference type="InterPro" id="IPR050373">
    <property type="entry name" value="Fibrinogen_C-term_domain"/>
</dbReference>
<feature type="domain" description="EGF-like" evidence="10">
    <location>
        <begin position="55"/>
        <end position="91"/>
    </location>
</feature>
<evidence type="ECO:0000256" key="8">
    <source>
        <dbReference type="ARBA" id="ARBA00023180"/>
    </source>
</evidence>
<dbReference type="PROSITE" id="PS51406">
    <property type="entry name" value="FIBRINOGEN_C_2"/>
    <property type="match status" value="1"/>
</dbReference>
<evidence type="ECO:0000256" key="6">
    <source>
        <dbReference type="ARBA" id="ARBA00022837"/>
    </source>
</evidence>
<comment type="caution">
    <text evidence="12">The sequence shown here is derived from an EMBL/GenBank/DDBJ whole genome shotgun (WGS) entry which is preliminary data.</text>
</comment>
<keyword evidence="4" id="KW-0732">Signal</keyword>
<keyword evidence="6" id="KW-0106">Calcium</keyword>
<evidence type="ECO:0000256" key="4">
    <source>
        <dbReference type="ARBA" id="ARBA00022729"/>
    </source>
</evidence>
<dbReference type="InterPro" id="IPR001881">
    <property type="entry name" value="EGF-like_Ca-bd_dom"/>
</dbReference>
<comment type="subcellular location">
    <subcellularLocation>
        <location evidence="1">Secreted</location>
    </subcellularLocation>
</comment>
<dbReference type="AlphaFoldDB" id="A0A8B6HEX3"/>
<dbReference type="InterPro" id="IPR002181">
    <property type="entry name" value="Fibrinogen_a/b/g_C_dom"/>
</dbReference>
<evidence type="ECO:0000313" key="13">
    <source>
        <dbReference type="Proteomes" id="UP000596742"/>
    </source>
</evidence>
<name>A0A8B6HEX3_MYTGA</name>
<evidence type="ECO:0000256" key="9">
    <source>
        <dbReference type="PROSITE-ProRule" id="PRU00076"/>
    </source>
</evidence>
<dbReference type="CDD" id="cd00054">
    <property type="entry name" value="EGF_CA"/>
    <property type="match status" value="4"/>
</dbReference>
<feature type="disulfide bond" evidence="9">
    <location>
        <begin position="189"/>
        <end position="198"/>
    </location>
</feature>
<dbReference type="FunFam" id="3.90.215.10:FF:000001">
    <property type="entry name" value="Tenascin isoform 1"/>
    <property type="match status" value="1"/>
</dbReference>
<dbReference type="SUPFAM" id="SSF56496">
    <property type="entry name" value="Fibrinogen C-terminal domain-like"/>
    <property type="match status" value="1"/>
</dbReference>
<dbReference type="PROSITE" id="PS50026">
    <property type="entry name" value="EGF_3"/>
    <property type="match status" value="4"/>
</dbReference>
<dbReference type="FunFam" id="2.10.25.10:FF:000142">
    <property type="entry name" value="Crumbs cell polarity complex component 2"/>
    <property type="match status" value="1"/>
</dbReference>
<evidence type="ECO:0000256" key="1">
    <source>
        <dbReference type="ARBA" id="ARBA00004613"/>
    </source>
</evidence>
<proteinExistence type="predicted"/>
<keyword evidence="8" id="KW-0325">Glycoprotein</keyword>
<dbReference type="SUPFAM" id="SSF57196">
    <property type="entry name" value="EGF/Laminin"/>
    <property type="match status" value="4"/>
</dbReference>
<organism evidence="12 13">
    <name type="scientific">Mytilus galloprovincialis</name>
    <name type="common">Mediterranean mussel</name>
    <dbReference type="NCBI Taxonomy" id="29158"/>
    <lineage>
        <taxon>Eukaryota</taxon>
        <taxon>Metazoa</taxon>
        <taxon>Spiralia</taxon>
        <taxon>Lophotrochozoa</taxon>
        <taxon>Mollusca</taxon>
        <taxon>Bivalvia</taxon>
        <taxon>Autobranchia</taxon>
        <taxon>Pteriomorphia</taxon>
        <taxon>Mytilida</taxon>
        <taxon>Mytiloidea</taxon>
        <taxon>Mytilidae</taxon>
        <taxon>Mytilinae</taxon>
        <taxon>Mytilus</taxon>
    </lineage>
</organism>
<evidence type="ECO:0008006" key="14">
    <source>
        <dbReference type="Google" id="ProtNLM"/>
    </source>
</evidence>
<evidence type="ECO:0000259" key="11">
    <source>
        <dbReference type="PROSITE" id="PS51406"/>
    </source>
</evidence>
<keyword evidence="5" id="KW-0677">Repeat</keyword>
<dbReference type="CDD" id="cd00087">
    <property type="entry name" value="FReD"/>
    <property type="match status" value="1"/>
</dbReference>
<dbReference type="InterPro" id="IPR000742">
    <property type="entry name" value="EGF"/>
</dbReference>
<protein>
    <recommendedName>
        <fullName evidence="14">Fibrinogen C-terminal domain-containing protein</fullName>
    </recommendedName>
</protein>
<feature type="disulfide bond" evidence="9">
    <location>
        <begin position="117"/>
        <end position="126"/>
    </location>
</feature>
<dbReference type="GO" id="GO:0005615">
    <property type="term" value="C:extracellular space"/>
    <property type="evidence" value="ECO:0007669"/>
    <property type="project" value="TreeGrafter"/>
</dbReference>